<accession>A0ABU6U1X2</accession>
<evidence type="ECO:0000313" key="2">
    <source>
        <dbReference type="Proteomes" id="UP001341840"/>
    </source>
</evidence>
<comment type="caution">
    <text evidence="1">The sequence shown here is derived from an EMBL/GenBank/DDBJ whole genome shotgun (WGS) entry which is preliminary data.</text>
</comment>
<evidence type="ECO:0000313" key="1">
    <source>
        <dbReference type="EMBL" id="MED6155146.1"/>
    </source>
</evidence>
<organism evidence="1 2">
    <name type="scientific">Stylosanthes scabra</name>
    <dbReference type="NCBI Taxonomy" id="79078"/>
    <lineage>
        <taxon>Eukaryota</taxon>
        <taxon>Viridiplantae</taxon>
        <taxon>Streptophyta</taxon>
        <taxon>Embryophyta</taxon>
        <taxon>Tracheophyta</taxon>
        <taxon>Spermatophyta</taxon>
        <taxon>Magnoliopsida</taxon>
        <taxon>eudicotyledons</taxon>
        <taxon>Gunneridae</taxon>
        <taxon>Pentapetalae</taxon>
        <taxon>rosids</taxon>
        <taxon>fabids</taxon>
        <taxon>Fabales</taxon>
        <taxon>Fabaceae</taxon>
        <taxon>Papilionoideae</taxon>
        <taxon>50 kb inversion clade</taxon>
        <taxon>dalbergioids sensu lato</taxon>
        <taxon>Dalbergieae</taxon>
        <taxon>Pterocarpus clade</taxon>
        <taxon>Stylosanthes</taxon>
    </lineage>
</organism>
<reference evidence="1 2" key="1">
    <citation type="journal article" date="2023" name="Plants (Basel)">
        <title>Bridging the Gap: Combining Genomics and Transcriptomics Approaches to Understand Stylosanthes scabra, an Orphan Legume from the Brazilian Caatinga.</title>
        <authorList>
            <person name="Ferreira-Neto J.R.C."/>
            <person name="da Silva M.D."/>
            <person name="Binneck E."/>
            <person name="de Melo N.F."/>
            <person name="da Silva R.H."/>
            <person name="de Melo A.L.T.M."/>
            <person name="Pandolfi V."/>
            <person name="Bustamante F.O."/>
            <person name="Brasileiro-Vidal A.C."/>
            <person name="Benko-Iseppon A.M."/>
        </authorList>
    </citation>
    <scope>NUCLEOTIDE SEQUENCE [LARGE SCALE GENOMIC DNA]</scope>
    <source>
        <tissue evidence="1">Leaves</tissue>
    </source>
</reference>
<sequence>MDGPQTLLITWAWERMPWIAPIPRHELNPPHVPLAKRYDTEHYDDVESLAQAQRL</sequence>
<dbReference type="EMBL" id="JASCZI010120834">
    <property type="protein sequence ID" value="MED6155146.1"/>
    <property type="molecule type" value="Genomic_DNA"/>
</dbReference>
<keyword evidence="2" id="KW-1185">Reference proteome</keyword>
<gene>
    <name evidence="1" type="ORF">PIB30_002877</name>
</gene>
<protein>
    <submittedName>
        <fullName evidence="1">Uncharacterized protein</fullName>
    </submittedName>
</protein>
<dbReference type="Proteomes" id="UP001341840">
    <property type="component" value="Unassembled WGS sequence"/>
</dbReference>
<proteinExistence type="predicted"/>
<name>A0ABU6U1X2_9FABA</name>